<name>W5YU33_9GAMM</name>
<evidence type="ECO:0000313" key="2">
    <source>
        <dbReference type="Proteomes" id="UP000061489"/>
    </source>
</evidence>
<keyword evidence="2" id="KW-1185">Reference proteome</keyword>
<protein>
    <submittedName>
        <fullName evidence="1">Uncharacterized protein</fullName>
    </submittedName>
</protein>
<evidence type="ECO:0000313" key="1">
    <source>
        <dbReference type="EMBL" id="AHI29973.1"/>
    </source>
</evidence>
<organism evidence="1 2">
    <name type="scientific">Marinobacter similis</name>
    <dbReference type="NCBI Taxonomy" id="1420916"/>
    <lineage>
        <taxon>Bacteria</taxon>
        <taxon>Pseudomonadati</taxon>
        <taxon>Pseudomonadota</taxon>
        <taxon>Gammaproteobacteria</taxon>
        <taxon>Pseudomonadales</taxon>
        <taxon>Marinobacteraceae</taxon>
        <taxon>Marinobacter</taxon>
    </lineage>
</organism>
<dbReference type="Proteomes" id="UP000061489">
    <property type="component" value="Chromosome"/>
</dbReference>
<dbReference type="KEGG" id="msx:AU14_02995"/>
<dbReference type="STRING" id="1420916.AU14_02995"/>
<sequence>MLFYYCGLKSKVEVKVTSLANQAVLAAAMAVTVNKYQIRGLAFRSLWLAPTFQIRRKKQIDKRPFFFHRVPSRFKRLYEFWIE</sequence>
<gene>
    <name evidence="1" type="ORF">AU14_02995</name>
</gene>
<dbReference type="EMBL" id="CP007151">
    <property type="protein sequence ID" value="AHI29973.1"/>
    <property type="molecule type" value="Genomic_DNA"/>
</dbReference>
<accession>W5YU33</accession>
<reference evidence="1 2" key="1">
    <citation type="journal article" date="2014" name="Genome Announc.">
        <title>Draft Genome Sequences of Marinobacter similis A3d10T and Marinobacter salarius R9SW1T.</title>
        <authorList>
            <person name="Ivanova E.P."/>
            <person name="Ng H.J."/>
            <person name="Webb H.K."/>
            <person name="Feng G."/>
            <person name="Oshima K."/>
            <person name="Hattori M."/>
            <person name="Ohkuma M."/>
            <person name="Sergeev A.F."/>
            <person name="Mikhailov V.V."/>
            <person name="Crawford R.J."/>
            <person name="Sawabe T."/>
        </authorList>
    </citation>
    <scope>NUCLEOTIDE SEQUENCE [LARGE SCALE GENOMIC DNA]</scope>
    <source>
        <strain evidence="1 2">A3d10</strain>
    </source>
</reference>
<dbReference type="HOGENOM" id="CLU_2538619_0_0_6"/>
<dbReference type="AlphaFoldDB" id="W5YU33"/>
<proteinExistence type="predicted"/>